<proteinExistence type="predicted"/>
<dbReference type="InterPro" id="IPR029052">
    <property type="entry name" value="Metallo-depent_PP-like"/>
</dbReference>
<dbReference type="Proteomes" id="UP000238348">
    <property type="component" value="Chromosome"/>
</dbReference>
<keyword evidence="2" id="KW-0964">Secreted</keyword>
<feature type="domain" description="Calcineurin-like phosphoesterase" evidence="5">
    <location>
        <begin position="270"/>
        <end position="457"/>
    </location>
</feature>
<comment type="subcellular location">
    <subcellularLocation>
        <location evidence="1">Secreted</location>
    </subcellularLocation>
</comment>
<evidence type="ECO:0000259" key="6">
    <source>
        <dbReference type="Pfam" id="PF24517"/>
    </source>
</evidence>
<reference evidence="7 8" key="1">
    <citation type="submission" date="2015-09" db="EMBL/GenBank/DDBJ databases">
        <title>Sorangium comparison.</title>
        <authorList>
            <person name="Zaburannyi N."/>
            <person name="Bunk B."/>
            <person name="Overmann J."/>
            <person name="Mueller R."/>
        </authorList>
    </citation>
    <scope>NUCLEOTIDE SEQUENCE [LARGE SCALE GENOMIC DNA]</scope>
    <source>
        <strain evidence="7 8">So ce26</strain>
    </source>
</reference>
<dbReference type="InterPro" id="IPR055372">
    <property type="entry name" value="CBM96"/>
</dbReference>
<dbReference type="EMBL" id="CP012673">
    <property type="protein sequence ID" value="AUX39958.1"/>
    <property type="molecule type" value="Genomic_DNA"/>
</dbReference>
<evidence type="ECO:0000313" key="8">
    <source>
        <dbReference type="Proteomes" id="UP000238348"/>
    </source>
</evidence>
<sequence>MQIPRTRADADAHKHRSTSWSLLTKGLLCAAVPALAILNACVAMDADLMPSDAEPVEEAQHAATVVVSFQQGALPSSSYAGSTDATIREGAATTNYGAATTCEADGDDGSGVDKSCLLKWTLSGIPAGSTVVSASITLQVTDGSSNTYSLYEVKRAWNEGQVTWNNATSTTAWATAGAKAATDRGSLIGSVTGSTGSRTITLNAAGVALVQGWVNGTSNNGVIIASSSNTDGIDFASSEHATVASRPKLTITYDDGSPSTGPSTDPNLLIAFIGDQGANGNSDAVLNLIKNEGAAATIHNGDFDYASNPTAWDNRINNILGPSYPYFAIIGNHDAAAWGGTSGYASKIQARHALVPAMNCTGELGVKATCNFRGLHIVQSCIGTGELRSTCGANAADQVNFIEDSLAADDSVWSICAWHKNQHDMQVGGKGNEVGWSAYQKCMSAGAIVSTGHEHSYSRTLTLTDVGNAATGHGKTGLFDLVELGTNRNFVFVSGLGGVDIRDYEAVNHDDDTWWASYYASNKWVKNNTLMSGTAAYGALFIRFHVDGDPKKARGYFKDVNGRLADEFTIQVQ</sequence>
<gene>
    <name evidence="7" type="ORF">SOCE26_013530</name>
</gene>
<dbReference type="InterPro" id="IPR039331">
    <property type="entry name" value="PAPs-like"/>
</dbReference>
<name>A0A2L0EKZ8_SORCE</name>
<evidence type="ECO:0000256" key="2">
    <source>
        <dbReference type="ARBA" id="ARBA00022525"/>
    </source>
</evidence>
<dbReference type="PANTHER" id="PTHR22953:SF153">
    <property type="entry name" value="PURPLE ACID PHOSPHATASE"/>
    <property type="match status" value="1"/>
</dbReference>
<dbReference type="AlphaFoldDB" id="A0A2L0EKZ8"/>
<evidence type="ECO:0000259" key="5">
    <source>
        <dbReference type="Pfam" id="PF00149"/>
    </source>
</evidence>
<feature type="signal peptide" evidence="4">
    <location>
        <begin position="1"/>
        <end position="45"/>
    </location>
</feature>
<evidence type="ECO:0000256" key="1">
    <source>
        <dbReference type="ARBA" id="ARBA00004613"/>
    </source>
</evidence>
<dbReference type="OrthoDB" id="5514757at2"/>
<feature type="chain" id="PRO_5014727008" evidence="4">
    <location>
        <begin position="46"/>
        <end position="573"/>
    </location>
</feature>
<dbReference type="PANTHER" id="PTHR22953">
    <property type="entry name" value="ACID PHOSPHATASE RELATED"/>
    <property type="match status" value="1"/>
</dbReference>
<organism evidence="7 8">
    <name type="scientific">Sorangium cellulosum</name>
    <name type="common">Polyangium cellulosum</name>
    <dbReference type="NCBI Taxonomy" id="56"/>
    <lineage>
        <taxon>Bacteria</taxon>
        <taxon>Pseudomonadati</taxon>
        <taxon>Myxococcota</taxon>
        <taxon>Polyangia</taxon>
        <taxon>Polyangiales</taxon>
        <taxon>Polyangiaceae</taxon>
        <taxon>Sorangium</taxon>
    </lineage>
</organism>
<dbReference type="NCBIfam" id="NF033679">
    <property type="entry name" value="DNRLRE_dom"/>
    <property type="match status" value="1"/>
</dbReference>
<evidence type="ECO:0000313" key="7">
    <source>
        <dbReference type="EMBL" id="AUX39958.1"/>
    </source>
</evidence>
<dbReference type="Pfam" id="PF00149">
    <property type="entry name" value="Metallophos"/>
    <property type="match status" value="1"/>
</dbReference>
<dbReference type="Gene3D" id="3.60.21.10">
    <property type="match status" value="1"/>
</dbReference>
<dbReference type="Pfam" id="PF24517">
    <property type="entry name" value="CBM96"/>
    <property type="match status" value="1"/>
</dbReference>
<evidence type="ECO:0000256" key="3">
    <source>
        <dbReference type="ARBA" id="ARBA00022729"/>
    </source>
</evidence>
<dbReference type="GO" id="GO:0005576">
    <property type="term" value="C:extracellular region"/>
    <property type="evidence" value="ECO:0007669"/>
    <property type="project" value="UniProtKB-SubCell"/>
</dbReference>
<feature type="domain" description="Carbohydrate-binding module family 96" evidence="6">
    <location>
        <begin position="78"/>
        <end position="252"/>
    </location>
</feature>
<accession>A0A2L0EKZ8</accession>
<dbReference type="InterPro" id="IPR004843">
    <property type="entry name" value="Calcineurin-like_PHP"/>
</dbReference>
<protein>
    <submittedName>
        <fullName evidence="7">Uncharacterized protein</fullName>
    </submittedName>
</protein>
<evidence type="ECO:0000256" key="4">
    <source>
        <dbReference type="SAM" id="SignalP"/>
    </source>
</evidence>
<dbReference type="SUPFAM" id="SSF56300">
    <property type="entry name" value="Metallo-dependent phosphatases"/>
    <property type="match status" value="1"/>
</dbReference>
<dbReference type="GO" id="GO:0003993">
    <property type="term" value="F:acid phosphatase activity"/>
    <property type="evidence" value="ECO:0007669"/>
    <property type="project" value="InterPro"/>
</dbReference>
<dbReference type="RefSeq" id="WP_104977837.1">
    <property type="nucleotide sequence ID" value="NZ_CP012673.1"/>
</dbReference>
<keyword evidence="3 4" id="KW-0732">Signal</keyword>